<dbReference type="SUPFAM" id="SSF56349">
    <property type="entry name" value="DNA breaking-rejoining enzymes"/>
    <property type="match status" value="1"/>
</dbReference>
<keyword evidence="4" id="KW-1185">Reference proteome</keyword>
<dbReference type="AlphaFoldDB" id="A0A1U7EXV5"/>
<dbReference type="PANTHER" id="PTHR30349">
    <property type="entry name" value="PHAGE INTEGRASE-RELATED"/>
    <property type="match status" value="1"/>
</dbReference>
<evidence type="ECO:0000313" key="4">
    <source>
        <dbReference type="Proteomes" id="UP000002698"/>
    </source>
</evidence>
<evidence type="ECO:0000313" key="3">
    <source>
        <dbReference type="EMBL" id="CAI50038.1"/>
    </source>
</evidence>
<dbReference type="Proteomes" id="UP000002698">
    <property type="component" value="Chromosome"/>
</dbReference>
<dbReference type="PROSITE" id="PS51898">
    <property type="entry name" value="TYR_RECOMBINASE"/>
    <property type="match status" value="1"/>
</dbReference>
<dbReference type="PANTHER" id="PTHR30349:SF64">
    <property type="entry name" value="PROPHAGE INTEGRASE INTD-RELATED"/>
    <property type="match status" value="1"/>
</dbReference>
<dbReference type="KEGG" id="nph:NP_3894A"/>
<dbReference type="GO" id="GO:0006310">
    <property type="term" value="P:DNA recombination"/>
    <property type="evidence" value="ECO:0007669"/>
    <property type="project" value="UniProtKB-KW"/>
</dbReference>
<accession>A0A1U7EXV5</accession>
<dbReference type="STRING" id="348780.NP_3894A"/>
<dbReference type="Pfam" id="PF00589">
    <property type="entry name" value="Phage_integrase"/>
    <property type="match status" value="1"/>
</dbReference>
<dbReference type="eggNOG" id="arCOG06451">
    <property type="taxonomic scope" value="Archaea"/>
</dbReference>
<dbReference type="OrthoDB" id="142231at2157"/>
<evidence type="ECO:0000256" key="1">
    <source>
        <dbReference type="ARBA" id="ARBA00023172"/>
    </source>
</evidence>
<organism evidence="3 4">
    <name type="scientific">Natronomonas pharaonis (strain ATCC 35678 / DSM 2160 / CIP 103997 / JCM 8858 / NBRC 14720 / NCIMB 2260 / Gabara)</name>
    <name type="common">Halobacterium pharaonis</name>
    <dbReference type="NCBI Taxonomy" id="348780"/>
    <lineage>
        <taxon>Archaea</taxon>
        <taxon>Methanobacteriati</taxon>
        <taxon>Methanobacteriota</taxon>
        <taxon>Stenosarchaea group</taxon>
        <taxon>Halobacteria</taxon>
        <taxon>Halobacteriales</taxon>
        <taxon>Natronomonadaceae</taxon>
        <taxon>Natronomonas</taxon>
    </lineage>
</organism>
<dbReference type="EMBL" id="CR936257">
    <property type="protein sequence ID" value="CAI50038.1"/>
    <property type="molecule type" value="Genomic_DNA"/>
</dbReference>
<reference evidence="3 4" key="1">
    <citation type="journal article" date="2005" name="Genome Res.">
        <title>Living with two extremes: conclusions from the genome sequence of Natronomonas pharaonis.</title>
        <authorList>
            <person name="Falb M."/>
            <person name="Pfeiffer F."/>
            <person name="Palm P."/>
            <person name="Rodewald K."/>
            <person name="Hickmann V."/>
            <person name="Tittor J."/>
            <person name="Oesterhelt D."/>
        </authorList>
    </citation>
    <scope>NUCLEOTIDE SEQUENCE [LARGE SCALE GENOMIC DNA]</scope>
    <source>
        <strain evidence="4">ATCC 35678 / DSM 2160 / CIP 103997 / JCM 8858 / NBRC 14720 / NCIMB 2260 / Gabara</strain>
    </source>
</reference>
<dbReference type="Gene3D" id="1.10.443.10">
    <property type="entry name" value="Intergrase catalytic core"/>
    <property type="match status" value="1"/>
</dbReference>
<dbReference type="InterPro" id="IPR011010">
    <property type="entry name" value="DNA_brk_join_enz"/>
</dbReference>
<dbReference type="GO" id="GO:0003677">
    <property type="term" value="F:DNA binding"/>
    <property type="evidence" value="ECO:0007669"/>
    <property type="project" value="InterPro"/>
</dbReference>
<dbReference type="EnsemblBacteria" id="CAI50038">
    <property type="protein sequence ID" value="CAI50038"/>
    <property type="gene ID" value="NP_3894A"/>
</dbReference>
<dbReference type="InterPro" id="IPR013762">
    <property type="entry name" value="Integrase-like_cat_sf"/>
</dbReference>
<name>A0A1U7EXV5_NATPD</name>
<dbReference type="HOGENOM" id="CLU_108334_0_0_2"/>
<dbReference type="GeneID" id="3701907"/>
<proteinExistence type="predicted"/>
<dbReference type="GO" id="GO:0015074">
    <property type="term" value="P:DNA integration"/>
    <property type="evidence" value="ECO:0007669"/>
    <property type="project" value="InterPro"/>
</dbReference>
<sequence length="226" mass="26339">MTGRGFKPLKLDQIQVFEEAAKDADNPIRTLTGRLLLHTGMRNGEFNHMRPWWVLEKNGNYRIDIPRREECVGGAGEAGFGNQNQFDLSDRGKPCSKCRNRPHREDNRWTCKTRSSDRTIPINSEQEDLIDLLKWWKEGYDYLPLSHRSVNYHLKQLAEEAGLNRKVTAHDLRHTHGTMLARMDWTAVQIMDRLGHGSIQMPRKYITYTAQASRDLVEEKYDMDNL</sequence>
<dbReference type="InterPro" id="IPR050090">
    <property type="entry name" value="Tyrosine_recombinase_XerCD"/>
</dbReference>
<evidence type="ECO:0000259" key="2">
    <source>
        <dbReference type="PROSITE" id="PS51898"/>
    </source>
</evidence>
<protein>
    <submittedName>
        <fullName evidence="3">Integrase family protein</fullName>
    </submittedName>
</protein>
<gene>
    <name evidence="3" type="ordered locus">NP_3894A</name>
</gene>
<dbReference type="RefSeq" id="WP_011323655.1">
    <property type="nucleotide sequence ID" value="NC_007426.1"/>
</dbReference>
<keyword evidence="1" id="KW-0233">DNA recombination</keyword>
<feature type="domain" description="Tyr recombinase" evidence="2">
    <location>
        <begin position="4"/>
        <end position="222"/>
    </location>
</feature>
<dbReference type="InterPro" id="IPR002104">
    <property type="entry name" value="Integrase_catalytic"/>
</dbReference>